<feature type="compositionally biased region" description="Polar residues" evidence="1">
    <location>
        <begin position="360"/>
        <end position="372"/>
    </location>
</feature>
<name>A0A067TP00_GALM3</name>
<feature type="region of interest" description="Disordered" evidence="1">
    <location>
        <begin position="118"/>
        <end position="297"/>
    </location>
</feature>
<proteinExistence type="predicted"/>
<dbReference type="HOGENOM" id="CLU_044501_0_0_1"/>
<dbReference type="Proteomes" id="UP000027222">
    <property type="component" value="Unassembled WGS sequence"/>
</dbReference>
<keyword evidence="3" id="KW-1185">Reference proteome</keyword>
<feature type="region of interest" description="Disordered" evidence="1">
    <location>
        <begin position="358"/>
        <end position="404"/>
    </location>
</feature>
<accession>A0A067TP00</accession>
<reference evidence="3" key="1">
    <citation type="journal article" date="2014" name="Proc. Natl. Acad. Sci. U.S.A.">
        <title>Extensive sampling of basidiomycete genomes demonstrates inadequacy of the white-rot/brown-rot paradigm for wood decay fungi.</title>
        <authorList>
            <person name="Riley R."/>
            <person name="Salamov A.A."/>
            <person name="Brown D.W."/>
            <person name="Nagy L.G."/>
            <person name="Floudas D."/>
            <person name="Held B.W."/>
            <person name="Levasseur A."/>
            <person name="Lombard V."/>
            <person name="Morin E."/>
            <person name="Otillar R."/>
            <person name="Lindquist E.A."/>
            <person name="Sun H."/>
            <person name="LaButti K.M."/>
            <person name="Schmutz J."/>
            <person name="Jabbour D."/>
            <person name="Luo H."/>
            <person name="Baker S.E."/>
            <person name="Pisabarro A.G."/>
            <person name="Walton J.D."/>
            <person name="Blanchette R.A."/>
            <person name="Henrissat B."/>
            <person name="Martin F."/>
            <person name="Cullen D."/>
            <person name="Hibbett D.S."/>
            <person name="Grigoriev I.V."/>
        </authorList>
    </citation>
    <scope>NUCLEOTIDE SEQUENCE [LARGE SCALE GENOMIC DNA]</scope>
    <source>
        <strain evidence="3">CBS 339.88</strain>
    </source>
</reference>
<dbReference type="AlphaFoldDB" id="A0A067TP00"/>
<evidence type="ECO:0000313" key="2">
    <source>
        <dbReference type="EMBL" id="KDR84037.1"/>
    </source>
</evidence>
<gene>
    <name evidence="2" type="ORF">GALMADRAFT_236632</name>
</gene>
<evidence type="ECO:0000313" key="3">
    <source>
        <dbReference type="Proteomes" id="UP000027222"/>
    </source>
</evidence>
<organism evidence="2 3">
    <name type="scientific">Galerina marginata (strain CBS 339.88)</name>
    <dbReference type="NCBI Taxonomy" id="685588"/>
    <lineage>
        <taxon>Eukaryota</taxon>
        <taxon>Fungi</taxon>
        <taxon>Dikarya</taxon>
        <taxon>Basidiomycota</taxon>
        <taxon>Agaricomycotina</taxon>
        <taxon>Agaricomycetes</taxon>
        <taxon>Agaricomycetidae</taxon>
        <taxon>Agaricales</taxon>
        <taxon>Agaricineae</taxon>
        <taxon>Strophariaceae</taxon>
        <taxon>Galerina</taxon>
    </lineage>
</organism>
<feature type="compositionally biased region" description="Polar residues" evidence="1">
    <location>
        <begin position="283"/>
        <end position="297"/>
    </location>
</feature>
<dbReference type="EMBL" id="KL142368">
    <property type="protein sequence ID" value="KDR84037.1"/>
    <property type="molecule type" value="Genomic_DNA"/>
</dbReference>
<feature type="compositionally biased region" description="Polar residues" evidence="1">
    <location>
        <begin position="395"/>
        <end position="404"/>
    </location>
</feature>
<feature type="compositionally biased region" description="Acidic residues" evidence="1">
    <location>
        <begin position="123"/>
        <end position="133"/>
    </location>
</feature>
<feature type="compositionally biased region" description="Pro residues" evidence="1">
    <location>
        <begin position="181"/>
        <end position="190"/>
    </location>
</feature>
<protein>
    <submittedName>
        <fullName evidence="2">Uncharacterized protein</fullName>
    </submittedName>
</protein>
<evidence type="ECO:0000256" key="1">
    <source>
        <dbReference type="SAM" id="MobiDB-lite"/>
    </source>
</evidence>
<dbReference type="OrthoDB" id="3253137at2759"/>
<feature type="compositionally biased region" description="Low complexity" evidence="1">
    <location>
        <begin position="191"/>
        <end position="221"/>
    </location>
</feature>
<sequence>MGKWTPNYVDDVLHSKISSLVSGAIRRTSVENEPSITYENFVNELDSGDSFTTSIIDLLVKEVADRRTRANANDRKLISERTIKNLRLLASNTRSYPNRTSGRSHARRAVNLTEYFTSSPNELDMDDDDDEFGDPVSENPTTIEGARVNSDLYDAFATSPWPPASTRRIANSPSPVSDEWPLPPPLPRSPPSSSRPWSSTTTTTASTAVPSNLSRQASIRRAAARSRMVDFHDFTHRRRSTTRDTGASRTEAPAETVTEPREVPPSQTVRRFFPFPRTRRHQTSTNPTWSEFSDTLSPDSDEPVHYFSIEPTAAMWYDHAGDSRASPDAEETDNLLRAPRLRRGGVRAPESMLSRHASPITINTPPTESTTPAIIRRDENTTTSAIEEPVAYPTPGSTENENLA</sequence>
<dbReference type="STRING" id="685588.A0A067TP00"/>